<name>A0A917AX18_9BACI</name>
<reference evidence="1" key="2">
    <citation type="submission" date="2020-09" db="EMBL/GenBank/DDBJ databases">
        <authorList>
            <person name="Sun Q."/>
            <person name="Zhou Y."/>
        </authorList>
    </citation>
    <scope>NUCLEOTIDE SEQUENCE</scope>
    <source>
        <strain evidence="1">CGMCC 1.12698</strain>
    </source>
</reference>
<evidence type="ECO:0000313" key="1">
    <source>
        <dbReference type="EMBL" id="GGE78643.1"/>
    </source>
</evidence>
<dbReference type="Proteomes" id="UP000605259">
    <property type="component" value="Unassembled WGS sequence"/>
</dbReference>
<evidence type="ECO:0000313" key="2">
    <source>
        <dbReference type="Proteomes" id="UP000605259"/>
    </source>
</evidence>
<proteinExistence type="predicted"/>
<protein>
    <submittedName>
        <fullName evidence="1">Uncharacterized protein</fullName>
    </submittedName>
</protein>
<reference evidence="1" key="1">
    <citation type="journal article" date="2014" name="Int. J. Syst. Evol. Microbiol.">
        <title>Complete genome sequence of Corynebacterium casei LMG S-19264T (=DSM 44701T), isolated from a smear-ripened cheese.</title>
        <authorList>
            <consortium name="US DOE Joint Genome Institute (JGI-PGF)"/>
            <person name="Walter F."/>
            <person name="Albersmeier A."/>
            <person name="Kalinowski J."/>
            <person name="Ruckert C."/>
        </authorList>
    </citation>
    <scope>NUCLEOTIDE SEQUENCE</scope>
    <source>
        <strain evidence="1">CGMCC 1.12698</strain>
    </source>
</reference>
<organism evidence="1 2">
    <name type="scientific">Priestia taiwanensis</name>
    <dbReference type="NCBI Taxonomy" id="1347902"/>
    <lineage>
        <taxon>Bacteria</taxon>
        <taxon>Bacillati</taxon>
        <taxon>Bacillota</taxon>
        <taxon>Bacilli</taxon>
        <taxon>Bacillales</taxon>
        <taxon>Bacillaceae</taxon>
        <taxon>Priestia</taxon>
    </lineage>
</organism>
<keyword evidence="2" id="KW-1185">Reference proteome</keyword>
<dbReference type="RefSeq" id="WP_188389343.1">
    <property type="nucleotide sequence ID" value="NZ_BMFK01000003.1"/>
</dbReference>
<dbReference type="AlphaFoldDB" id="A0A917AX18"/>
<accession>A0A917AX18</accession>
<gene>
    <name evidence="1" type="ORF">GCM10007140_30290</name>
</gene>
<comment type="caution">
    <text evidence="1">The sequence shown here is derived from an EMBL/GenBank/DDBJ whole genome shotgun (WGS) entry which is preliminary data.</text>
</comment>
<dbReference type="EMBL" id="BMFK01000003">
    <property type="protein sequence ID" value="GGE78643.1"/>
    <property type="molecule type" value="Genomic_DNA"/>
</dbReference>
<sequence length="95" mass="11304">MSMLISEIEWIEKSSVVDELRQREEHIIIHPMIQGLEAEVIKMCIEEDSFVLKVWNKHSKPDVCFQYQLLKSLVERGIAVSKPFKLWSRWWMDAS</sequence>